<sequence length="60" mass="6981">MNKIEIVYTSGKKEIFETEKYTAKTLQQELEFAYAHKKSYMEVDGFSLFPNLVKEVSAVK</sequence>
<accession>A0A1G9E012</accession>
<proteinExistence type="predicted"/>
<organism evidence="1 2">
    <name type="scientific">Lacicoccus qingdaonensis</name>
    <dbReference type="NCBI Taxonomy" id="576118"/>
    <lineage>
        <taxon>Bacteria</taxon>
        <taxon>Bacillati</taxon>
        <taxon>Bacillota</taxon>
        <taxon>Bacilli</taxon>
        <taxon>Bacillales</taxon>
        <taxon>Salinicoccaceae</taxon>
        <taxon>Lacicoccus</taxon>
    </lineage>
</organism>
<evidence type="ECO:0000313" key="1">
    <source>
        <dbReference type="EMBL" id="SDK69418.1"/>
    </source>
</evidence>
<keyword evidence="2" id="KW-1185">Reference proteome</keyword>
<dbReference type="EMBL" id="FNFY01000007">
    <property type="protein sequence ID" value="SDK69418.1"/>
    <property type="molecule type" value="Genomic_DNA"/>
</dbReference>
<gene>
    <name evidence="1" type="ORF">SAMN05216216_10739</name>
</gene>
<name>A0A1G9E012_9BACL</name>
<protein>
    <submittedName>
        <fullName evidence="1">Uncharacterized protein</fullName>
    </submittedName>
</protein>
<dbReference type="Proteomes" id="UP000199008">
    <property type="component" value="Unassembled WGS sequence"/>
</dbReference>
<reference evidence="2" key="1">
    <citation type="submission" date="2016-10" db="EMBL/GenBank/DDBJ databases">
        <authorList>
            <person name="Varghese N."/>
            <person name="Submissions S."/>
        </authorList>
    </citation>
    <scope>NUCLEOTIDE SEQUENCE [LARGE SCALE GENOMIC DNA]</scope>
    <source>
        <strain evidence="2">CGMCC 1.8895</strain>
    </source>
</reference>
<dbReference type="OrthoDB" id="2390316at2"/>
<dbReference type="STRING" id="576118.SAMN05216216_10739"/>
<dbReference type="AlphaFoldDB" id="A0A1G9E012"/>
<dbReference type="RefSeq" id="WP_092985616.1">
    <property type="nucleotide sequence ID" value="NZ_FNFY01000007.1"/>
</dbReference>
<evidence type="ECO:0000313" key="2">
    <source>
        <dbReference type="Proteomes" id="UP000199008"/>
    </source>
</evidence>